<keyword evidence="11" id="KW-0614">Plasmid</keyword>
<evidence type="ECO:0000256" key="8">
    <source>
        <dbReference type="SAM" id="MobiDB-lite"/>
    </source>
</evidence>
<evidence type="ECO:0000256" key="2">
    <source>
        <dbReference type="ARBA" id="ARBA00008583"/>
    </source>
</evidence>
<feature type="transmembrane region" description="Helical" evidence="9">
    <location>
        <begin position="188"/>
        <end position="206"/>
    </location>
</feature>
<dbReference type="PANTHER" id="PTHR43495:SF5">
    <property type="entry name" value="GAMMA-AMINOBUTYRIC ACID PERMEASE"/>
    <property type="match status" value="1"/>
</dbReference>
<feature type="transmembrane region" description="Helical" evidence="9">
    <location>
        <begin position="364"/>
        <end position="382"/>
    </location>
</feature>
<keyword evidence="12" id="KW-1185">Reference proteome</keyword>
<dbReference type="OrthoDB" id="5297508at2"/>
<feature type="transmembrane region" description="Helical" evidence="9">
    <location>
        <begin position="428"/>
        <end position="449"/>
    </location>
</feature>
<dbReference type="RefSeq" id="WP_108155218.1">
    <property type="nucleotide sequence ID" value="NZ_CP026305.1"/>
</dbReference>
<feature type="domain" description="Amino acid permease/ SLC12A" evidence="10">
    <location>
        <begin position="46"/>
        <end position="469"/>
    </location>
</feature>
<organism evidence="11 12">
    <name type="scientific">Streptomyces lunaelactis</name>
    <dbReference type="NCBI Taxonomy" id="1535768"/>
    <lineage>
        <taxon>Bacteria</taxon>
        <taxon>Bacillati</taxon>
        <taxon>Actinomycetota</taxon>
        <taxon>Actinomycetes</taxon>
        <taxon>Kitasatosporales</taxon>
        <taxon>Streptomycetaceae</taxon>
        <taxon>Streptomyces</taxon>
    </lineage>
</organism>
<dbReference type="AlphaFoldDB" id="A0A2R4TFN7"/>
<dbReference type="GeneID" id="55661127"/>
<evidence type="ECO:0000313" key="11">
    <source>
        <dbReference type="EMBL" id="AVZ77930.1"/>
    </source>
</evidence>
<feature type="transmembrane region" description="Helical" evidence="9">
    <location>
        <begin position="74"/>
        <end position="93"/>
    </location>
</feature>
<geneLocation type="plasmid" evidence="12">
    <name>pslun1</name>
</geneLocation>
<evidence type="ECO:0000256" key="4">
    <source>
        <dbReference type="ARBA" id="ARBA00022692"/>
    </source>
</evidence>
<dbReference type="Gene3D" id="1.20.1740.10">
    <property type="entry name" value="Amino acid/polyamine transporter I"/>
    <property type="match status" value="1"/>
</dbReference>
<proteinExistence type="inferred from homology"/>
<feature type="transmembrane region" description="Helical" evidence="9">
    <location>
        <begin position="155"/>
        <end position="176"/>
    </location>
</feature>
<evidence type="ECO:0000256" key="9">
    <source>
        <dbReference type="SAM" id="Phobius"/>
    </source>
</evidence>
<name>A0A2R4TFN7_9ACTN</name>
<dbReference type="GO" id="GO:0055085">
    <property type="term" value="P:transmembrane transport"/>
    <property type="evidence" value="ECO:0007669"/>
    <property type="project" value="InterPro"/>
</dbReference>
<keyword evidence="5" id="KW-0029">Amino-acid transport</keyword>
<evidence type="ECO:0000256" key="5">
    <source>
        <dbReference type="ARBA" id="ARBA00022970"/>
    </source>
</evidence>
<evidence type="ECO:0000256" key="1">
    <source>
        <dbReference type="ARBA" id="ARBA00004141"/>
    </source>
</evidence>
<accession>A0A2R4TFN7</accession>
<evidence type="ECO:0000256" key="3">
    <source>
        <dbReference type="ARBA" id="ARBA00022448"/>
    </source>
</evidence>
<evidence type="ECO:0000313" key="12">
    <source>
        <dbReference type="Proteomes" id="UP000244201"/>
    </source>
</evidence>
<dbReference type="EMBL" id="CP026305">
    <property type="protein sequence ID" value="AVZ77930.1"/>
    <property type="molecule type" value="Genomic_DNA"/>
</dbReference>
<protein>
    <submittedName>
        <fullName evidence="11">Amino acid transporter</fullName>
    </submittedName>
</protein>
<dbReference type="GO" id="GO:0006865">
    <property type="term" value="P:amino acid transport"/>
    <property type="evidence" value="ECO:0007669"/>
    <property type="project" value="UniProtKB-KW"/>
</dbReference>
<dbReference type="FunFam" id="1.20.1740.10:FF:000001">
    <property type="entry name" value="Amino acid permease"/>
    <property type="match status" value="1"/>
</dbReference>
<evidence type="ECO:0000256" key="7">
    <source>
        <dbReference type="ARBA" id="ARBA00023136"/>
    </source>
</evidence>
<dbReference type="InterPro" id="IPR004840">
    <property type="entry name" value="Amino_acid_permease_CS"/>
</dbReference>
<feature type="transmembrane region" description="Helical" evidence="9">
    <location>
        <begin position="269"/>
        <end position="287"/>
    </location>
</feature>
<dbReference type="PIRSF" id="PIRSF006060">
    <property type="entry name" value="AA_transporter"/>
    <property type="match status" value="1"/>
</dbReference>
<evidence type="ECO:0000259" key="10">
    <source>
        <dbReference type="Pfam" id="PF00324"/>
    </source>
</evidence>
<reference evidence="11 12" key="1">
    <citation type="submission" date="2018-01" db="EMBL/GenBank/DDBJ databases">
        <title>Complete genome sequence of Streptomyces lunaelactis MM109T, a Ferroverdin A producer isolated from cave moonmilk deposits.</title>
        <authorList>
            <person name="Naome A."/>
            <person name="Martinet L."/>
            <person name="Maciejewska M."/>
            <person name="Anderssen S."/>
            <person name="Adam D."/>
            <person name="Tenconi E."/>
            <person name="Deflandre B."/>
            <person name="Arguelles-Arias A."/>
            <person name="Calusinska M."/>
            <person name="Copieters W."/>
            <person name="Karim L."/>
            <person name="Hanikenne M."/>
            <person name="Baurain D."/>
            <person name="van Wezel G."/>
            <person name="Smargiasso N."/>
            <person name="de Pauw E."/>
            <person name="Delfosse P."/>
            <person name="Rigali S."/>
        </authorList>
    </citation>
    <scope>NUCLEOTIDE SEQUENCE [LARGE SCALE GENOMIC DNA]</scope>
    <source>
        <strain evidence="11 12">MM109</strain>
        <plasmid evidence="12">Plasmid pslun1</plasmid>
    </source>
</reference>
<feature type="transmembrane region" description="Helical" evidence="9">
    <location>
        <begin position="455"/>
        <end position="475"/>
    </location>
</feature>
<dbReference type="InterPro" id="IPR004841">
    <property type="entry name" value="AA-permease/SLC12A_dom"/>
</dbReference>
<feature type="transmembrane region" description="Helical" evidence="9">
    <location>
        <begin position="47"/>
        <end position="68"/>
    </location>
</feature>
<feature type="region of interest" description="Disordered" evidence="8">
    <location>
        <begin position="1"/>
        <end position="40"/>
    </location>
</feature>
<gene>
    <name evidence="11" type="ORF">SLUN_38510</name>
</gene>
<dbReference type="PROSITE" id="PS00218">
    <property type="entry name" value="AMINO_ACID_PERMEASE_1"/>
    <property type="match status" value="1"/>
</dbReference>
<comment type="subcellular location">
    <subcellularLocation>
        <location evidence="1">Membrane</location>
        <topology evidence="1">Multi-pass membrane protein</topology>
    </subcellularLocation>
</comment>
<feature type="transmembrane region" description="Helical" evidence="9">
    <location>
        <begin position="226"/>
        <end position="248"/>
    </location>
</feature>
<keyword evidence="7 9" id="KW-0472">Membrane</keyword>
<feature type="transmembrane region" description="Helical" evidence="9">
    <location>
        <begin position="114"/>
        <end position="135"/>
    </location>
</feature>
<dbReference type="GO" id="GO:0016020">
    <property type="term" value="C:membrane"/>
    <property type="evidence" value="ECO:0007669"/>
    <property type="project" value="UniProtKB-SubCell"/>
</dbReference>
<dbReference type="Pfam" id="PF00324">
    <property type="entry name" value="AA_permease"/>
    <property type="match status" value="1"/>
</dbReference>
<dbReference type="Proteomes" id="UP000244201">
    <property type="component" value="Plasmid pSLUN1"/>
</dbReference>
<keyword evidence="3" id="KW-0813">Transport</keyword>
<keyword evidence="6 9" id="KW-1133">Transmembrane helix</keyword>
<feature type="transmembrane region" description="Helical" evidence="9">
    <location>
        <begin position="307"/>
        <end position="328"/>
    </location>
</feature>
<comment type="similarity">
    <text evidence="2">Belongs to the amino acid-polyamine-organocation (APC) superfamily. Amino acid transporter (AAT) (TC 2.A.3.1) family.</text>
</comment>
<feature type="compositionally biased region" description="Pro residues" evidence="8">
    <location>
        <begin position="14"/>
        <end position="23"/>
    </location>
</feature>
<dbReference type="KEGG" id="slk:SLUN_38510"/>
<evidence type="ECO:0000256" key="6">
    <source>
        <dbReference type="ARBA" id="ARBA00022989"/>
    </source>
</evidence>
<dbReference type="PANTHER" id="PTHR43495">
    <property type="entry name" value="GABA PERMEASE"/>
    <property type="match status" value="1"/>
</dbReference>
<feature type="transmembrane region" description="Helical" evidence="9">
    <location>
        <begin position="388"/>
        <end position="407"/>
    </location>
</feature>
<sequence length="500" mass="52323">MTLPRSAENAKPTLPNPLGPPADPSRRASGPSHTAPRLGTGLRGRHVTMLAISGAIGAGLFVGSGAGIQTAGPGILVSYALAGLLMVLIMRMLGEMAVAQPSSGSFSVYAEKALGCWAGFTVGWLYWWLLVVVVAAEATAAATIAHGWLPAVPQWGWVLLFMAVLTGVNLCSVGSFGEFEFWFGAIKIAAVVGFLVLGSLAVFGLLPDTDPVGLTHLTGHGGFLPHGVAGVLTGLLAVVFSFGGMELVTIAAAESDNPSEAVRKATRTVIVRLLVFYIGSIALMVLLLPWDSASEATSPFVSVLQHIGVPGSASLMNAVVLTSLLSALNANLYGASRMAFSLAERGDAPHALLRLARSGAPRRAVLASVSFGFAAVLLNFFAPDRVLPFLLNSIGAIILLVWIAIAVSQLRIRRAAERDPGTELTVRMWGYPWLTWVALVGMVGVLVLMCTDAGARTQLFSSGALTAAILLVAGVRQLRGRRADRGAGSARARRPRPPRQ</sequence>
<keyword evidence="4 9" id="KW-0812">Transmembrane</keyword>